<feature type="transmembrane region" description="Helical" evidence="1">
    <location>
        <begin position="153"/>
        <end position="174"/>
    </location>
</feature>
<dbReference type="Pfam" id="PF10277">
    <property type="entry name" value="Frag1"/>
    <property type="match status" value="1"/>
</dbReference>
<protein>
    <recommendedName>
        <fullName evidence="2">CWH43-like N-terminal domain-containing protein</fullName>
    </recommendedName>
</protein>
<sequence>MTDNDDRARPDSPPPARMSAPLAALGLFCTFAVPAYIDYWIVRIRWEYMAAFPEDSLRKPPTISRAMADVPLGADMGLALSVCAVLLAIGAGIISLLYIRTAAALPLPEPERRQLAWRGLGIFLIQLPVSIGMVMQSVYTLAIDNDLHMIGSYLLFFSAAIGQIISIFVCVEVLRQCEAVGTRRALGLIHPVATRMRTWFAVCALLLTVFYLGLFVAKDVWDSATLYAVYVSTEVVVIAALMAYLMLHAVEFVLILRAHGRSGAASRKPASPAEGR</sequence>
<feature type="transmembrane region" description="Helical" evidence="1">
    <location>
        <begin position="198"/>
        <end position="217"/>
    </location>
</feature>
<evidence type="ECO:0000313" key="3">
    <source>
        <dbReference type="EMBL" id="GGL99756.1"/>
    </source>
</evidence>
<proteinExistence type="predicted"/>
<dbReference type="RefSeq" id="WP_028287903.1">
    <property type="nucleotide sequence ID" value="NZ_BMLF01000001.1"/>
</dbReference>
<accession>A0A917SVL6</accession>
<dbReference type="Proteomes" id="UP000649829">
    <property type="component" value="Unassembled WGS sequence"/>
</dbReference>
<feature type="transmembrane region" description="Helical" evidence="1">
    <location>
        <begin position="237"/>
        <end position="258"/>
    </location>
</feature>
<dbReference type="EMBL" id="BMLF01000001">
    <property type="protein sequence ID" value="GGL99756.1"/>
    <property type="molecule type" value="Genomic_DNA"/>
</dbReference>
<keyword evidence="4" id="KW-1185">Reference proteome</keyword>
<organism evidence="3 4">
    <name type="scientific">Pseudooceanicola nanhaiensis</name>
    <dbReference type="NCBI Taxonomy" id="375761"/>
    <lineage>
        <taxon>Bacteria</taxon>
        <taxon>Pseudomonadati</taxon>
        <taxon>Pseudomonadota</taxon>
        <taxon>Alphaproteobacteria</taxon>
        <taxon>Rhodobacterales</taxon>
        <taxon>Paracoccaceae</taxon>
        <taxon>Pseudooceanicola</taxon>
    </lineage>
</organism>
<dbReference type="AlphaFoldDB" id="A0A917SVL6"/>
<gene>
    <name evidence="3" type="ORF">GCM10011534_22010</name>
</gene>
<keyword evidence="1" id="KW-1133">Transmembrane helix</keyword>
<evidence type="ECO:0000313" key="4">
    <source>
        <dbReference type="Proteomes" id="UP000649829"/>
    </source>
</evidence>
<feature type="transmembrane region" description="Helical" evidence="1">
    <location>
        <begin position="120"/>
        <end position="141"/>
    </location>
</feature>
<reference evidence="3" key="1">
    <citation type="journal article" date="2014" name="Int. J. Syst. Evol. Microbiol.">
        <title>Complete genome sequence of Corynebacterium casei LMG S-19264T (=DSM 44701T), isolated from a smear-ripened cheese.</title>
        <authorList>
            <consortium name="US DOE Joint Genome Institute (JGI-PGF)"/>
            <person name="Walter F."/>
            <person name="Albersmeier A."/>
            <person name="Kalinowski J."/>
            <person name="Ruckert C."/>
        </authorList>
    </citation>
    <scope>NUCLEOTIDE SEQUENCE</scope>
    <source>
        <strain evidence="3">CGMCC 1.6293</strain>
    </source>
</reference>
<evidence type="ECO:0000259" key="2">
    <source>
        <dbReference type="Pfam" id="PF10277"/>
    </source>
</evidence>
<dbReference type="InterPro" id="IPR019402">
    <property type="entry name" value="CWH43_N"/>
</dbReference>
<keyword evidence="1" id="KW-0812">Transmembrane</keyword>
<evidence type="ECO:0000256" key="1">
    <source>
        <dbReference type="SAM" id="Phobius"/>
    </source>
</evidence>
<name>A0A917SVL6_9RHOB</name>
<keyword evidence="1" id="KW-0472">Membrane</keyword>
<feature type="domain" description="CWH43-like N-terminal" evidence="2">
    <location>
        <begin position="25"/>
        <end position="252"/>
    </location>
</feature>
<reference evidence="3" key="2">
    <citation type="submission" date="2020-09" db="EMBL/GenBank/DDBJ databases">
        <authorList>
            <person name="Sun Q."/>
            <person name="Zhou Y."/>
        </authorList>
    </citation>
    <scope>NUCLEOTIDE SEQUENCE</scope>
    <source>
        <strain evidence="3">CGMCC 1.6293</strain>
    </source>
</reference>
<comment type="caution">
    <text evidence="3">The sequence shown here is derived from an EMBL/GenBank/DDBJ whole genome shotgun (WGS) entry which is preliminary data.</text>
</comment>
<feature type="transmembrane region" description="Helical" evidence="1">
    <location>
        <begin position="21"/>
        <end position="42"/>
    </location>
</feature>
<feature type="transmembrane region" description="Helical" evidence="1">
    <location>
        <begin position="77"/>
        <end position="99"/>
    </location>
</feature>